<organism evidence="1 2">
    <name type="scientific">Nakamurella flavida</name>
    <dbReference type="NCBI Taxonomy" id="363630"/>
    <lineage>
        <taxon>Bacteria</taxon>
        <taxon>Bacillati</taxon>
        <taxon>Actinomycetota</taxon>
        <taxon>Actinomycetes</taxon>
        <taxon>Nakamurellales</taxon>
        <taxon>Nakamurellaceae</taxon>
        <taxon>Nakamurella</taxon>
    </lineage>
</organism>
<dbReference type="RefSeq" id="WP_205258247.1">
    <property type="nucleotide sequence ID" value="NZ_BAAAPV010000002.1"/>
</dbReference>
<accession>A0A939C3X0</accession>
<dbReference type="EMBL" id="JAERWL010000015">
    <property type="protein sequence ID" value="MBM9478125.1"/>
    <property type="molecule type" value="Genomic_DNA"/>
</dbReference>
<sequence length="51" mass="5652">MTARLWAEEDDWEPMRSNGALYGSLGHRALARFAPVATVIIRVVSAGGHEW</sequence>
<gene>
    <name evidence="1" type="ORF">JL107_16885</name>
</gene>
<dbReference type="Proteomes" id="UP000663801">
    <property type="component" value="Unassembled WGS sequence"/>
</dbReference>
<proteinExistence type="predicted"/>
<keyword evidence="2" id="KW-1185">Reference proteome</keyword>
<evidence type="ECO:0000313" key="1">
    <source>
        <dbReference type="EMBL" id="MBM9478125.1"/>
    </source>
</evidence>
<evidence type="ECO:0000313" key="2">
    <source>
        <dbReference type="Proteomes" id="UP000663801"/>
    </source>
</evidence>
<protein>
    <submittedName>
        <fullName evidence="1">Uncharacterized protein</fullName>
    </submittedName>
</protein>
<comment type="caution">
    <text evidence="1">The sequence shown here is derived from an EMBL/GenBank/DDBJ whole genome shotgun (WGS) entry which is preliminary data.</text>
</comment>
<dbReference type="AlphaFoldDB" id="A0A939C3X0"/>
<name>A0A939C3X0_9ACTN</name>
<reference evidence="1" key="1">
    <citation type="submission" date="2021-01" db="EMBL/GenBank/DDBJ databases">
        <title>KCTC 19127 draft genome.</title>
        <authorList>
            <person name="An D."/>
        </authorList>
    </citation>
    <scope>NUCLEOTIDE SEQUENCE</scope>
    <source>
        <strain evidence="1">KCTC 19127</strain>
    </source>
</reference>